<sequence length="413" mass="47884">MAQPVPFASQLLILVVQAMIYKLRRHDVYGDKHILGLPAELRVKILRNLVRRHEPILSLYNSTKRIMNRADARRANYDLDLSAQVLRTCQQLHEEGQQILYKENTLCINYKGDQHLRHRSRNTADLVDYCHILDQRVHLPGLLSDLPSTDFSLRSYATKQSQPRVRVDLDMEGRWDYRQFDNTSLQAYPAMAKFQHIRLELYKPNQERLHIACRVLRDLLFNKDVDLVFVSDIADDHEVEDPSLLQPCKFLRCNAFRIGRPAGVDSTYAAAISDVECLVLGGTPVDDTYAQLVEIKEKVIRGLPDMDDTAAGTFESFGSVDRAFDSIWDLCEAGEQYDSSSFQQHKSEVLEVAEEYSKDWEAWQIAKTEEERREQQQAIRDLAGKKLVRIRESREEDGSVEDDEQQQMFHKQW</sequence>
<proteinExistence type="predicted"/>
<gene>
    <name evidence="2" type="ORF">OHC33_004252</name>
</gene>
<feature type="region of interest" description="Disordered" evidence="1">
    <location>
        <begin position="392"/>
        <end position="413"/>
    </location>
</feature>
<comment type="caution">
    <text evidence="2">The sequence shown here is derived from an EMBL/GenBank/DDBJ whole genome shotgun (WGS) entry which is preliminary data.</text>
</comment>
<dbReference type="EMBL" id="JAKLMC020000008">
    <property type="protein sequence ID" value="KAK5954530.1"/>
    <property type="molecule type" value="Genomic_DNA"/>
</dbReference>
<accession>A0AAN8I9M2</accession>
<keyword evidence="3" id="KW-1185">Reference proteome</keyword>
<evidence type="ECO:0000313" key="3">
    <source>
        <dbReference type="Proteomes" id="UP001316803"/>
    </source>
</evidence>
<protein>
    <submittedName>
        <fullName evidence="2">Uncharacterized protein</fullName>
    </submittedName>
</protein>
<dbReference type="Proteomes" id="UP001316803">
    <property type="component" value="Unassembled WGS sequence"/>
</dbReference>
<name>A0AAN8I9M2_9EURO</name>
<evidence type="ECO:0000256" key="1">
    <source>
        <dbReference type="SAM" id="MobiDB-lite"/>
    </source>
</evidence>
<evidence type="ECO:0000313" key="2">
    <source>
        <dbReference type="EMBL" id="KAK5954530.1"/>
    </source>
</evidence>
<reference evidence="2 3" key="1">
    <citation type="submission" date="2022-12" db="EMBL/GenBank/DDBJ databases">
        <title>Genomic features and morphological characterization of a novel Knufia sp. strain isolated from spacecraft assembly facility.</title>
        <authorList>
            <person name="Teixeira M."/>
            <person name="Chander A.M."/>
            <person name="Stajich J.E."/>
            <person name="Venkateswaran K."/>
        </authorList>
    </citation>
    <scope>NUCLEOTIDE SEQUENCE [LARGE SCALE GENOMIC DNA]</scope>
    <source>
        <strain evidence="2 3">FJI-L2-BK-P2</strain>
    </source>
</reference>
<dbReference type="AlphaFoldDB" id="A0AAN8I9M2"/>
<organism evidence="2 3">
    <name type="scientific">Knufia fluminis</name>
    <dbReference type="NCBI Taxonomy" id="191047"/>
    <lineage>
        <taxon>Eukaryota</taxon>
        <taxon>Fungi</taxon>
        <taxon>Dikarya</taxon>
        <taxon>Ascomycota</taxon>
        <taxon>Pezizomycotina</taxon>
        <taxon>Eurotiomycetes</taxon>
        <taxon>Chaetothyriomycetidae</taxon>
        <taxon>Chaetothyriales</taxon>
        <taxon>Trichomeriaceae</taxon>
        <taxon>Knufia</taxon>
    </lineage>
</organism>